<accession>A0A0E9X1L3</accession>
<dbReference type="AlphaFoldDB" id="A0A0E9X1L3"/>
<protein>
    <submittedName>
        <fullName evidence="1">Uncharacterized protein</fullName>
    </submittedName>
</protein>
<reference evidence="1" key="2">
    <citation type="journal article" date="2015" name="Fish Shellfish Immunol.">
        <title>Early steps in the European eel (Anguilla anguilla)-Vibrio vulnificus interaction in the gills: Role of the RtxA13 toxin.</title>
        <authorList>
            <person name="Callol A."/>
            <person name="Pajuelo D."/>
            <person name="Ebbesson L."/>
            <person name="Teles M."/>
            <person name="MacKenzie S."/>
            <person name="Amaro C."/>
        </authorList>
    </citation>
    <scope>NUCLEOTIDE SEQUENCE</scope>
</reference>
<evidence type="ECO:0000313" key="1">
    <source>
        <dbReference type="EMBL" id="JAH96469.1"/>
    </source>
</evidence>
<name>A0A0E9X1L3_ANGAN</name>
<organism evidence="1">
    <name type="scientific">Anguilla anguilla</name>
    <name type="common">European freshwater eel</name>
    <name type="synonym">Muraena anguilla</name>
    <dbReference type="NCBI Taxonomy" id="7936"/>
    <lineage>
        <taxon>Eukaryota</taxon>
        <taxon>Metazoa</taxon>
        <taxon>Chordata</taxon>
        <taxon>Craniata</taxon>
        <taxon>Vertebrata</taxon>
        <taxon>Euteleostomi</taxon>
        <taxon>Actinopterygii</taxon>
        <taxon>Neopterygii</taxon>
        <taxon>Teleostei</taxon>
        <taxon>Anguilliformes</taxon>
        <taxon>Anguillidae</taxon>
        <taxon>Anguilla</taxon>
    </lineage>
</organism>
<dbReference type="EMBL" id="GBXM01012108">
    <property type="protein sequence ID" value="JAH96469.1"/>
    <property type="molecule type" value="Transcribed_RNA"/>
</dbReference>
<reference evidence="1" key="1">
    <citation type="submission" date="2014-11" db="EMBL/GenBank/DDBJ databases">
        <authorList>
            <person name="Amaro Gonzalez C."/>
        </authorList>
    </citation>
    <scope>NUCLEOTIDE SEQUENCE</scope>
</reference>
<sequence>MHATVMVGEGYAKKKIQKQTKMHRILVHIVSQRNITQHKNKTEWGATGSDDNWRIFITYTTGLIYLLRDNGTHRVTCCRH</sequence>
<proteinExistence type="predicted"/>